<evidence type="ECO:0000256" key="1">
    <source>
        <dbReference type="SAM" id="SignalP"/>
    </source>
</evidence>
<dbReference type="AlphaFoldDB" id="A0A1T4KM27"/>
<evidence type="ECO:0000313" key="3">
    <source>
        <dbReference type="Proteomes" id="UP000190367"/>
    </source>
</evidence>
<accession>A0A1T4KM27</accession>
<dbReference type="RefSeq" id="WP_078666928.1">
    <property type="nucleotide sequence ID" value="NZ_FUWZ01000001.1"/>
</dbReference>
<feature type="chain" id="PRO_5013159937" description="DUF4397 domain-containing protein" evidence="1">
    <location>
        <begin position="20"/>
        <end position="262"/>
    </location>
</feature>
<keyword evidence="3" id="KW-1185">Reference proteome</keyword>
<keyword evidence="1" id="KW-0732">Signal</keyword>
<dbReference type="Proteomes" id="UP000190367">
    <property type="component" value="Unassembled WGS sequence"/>
</dbReference>
<name>A0A1T4KM27_9BACT</name>
<sequence length="262" mass="28881">MKVCKTSCLLLGVVAFLLAACSKNNDNLLYRKQALSIAIGGYNATNEVLTVKVDTFTLPYKLGAGSFKQGSAFTFGEHQHTVKVSISEESTGKLVLEKEFTREDSAGVFSFLYMDGKASSMPEKPAVEKGKLSLIYMFIPSVTQYSEPVDFVIGKYFVVPKVFEEVARIKNVKPNEFSPAATFPTFLTGRQEYNGVLTAVSFQVRIYKTGTNTPYVDGTEYTWNDISTSAPKPASSVAASKLYIFSEAPGGNLMRFFTRLDY</sequence>
<feature type="signal peptide" evidence="1">
    <location>
        <begin position="1"/>
        <end position="19"/>
    </location>
</feature>
<dbReference type="OrthoDB" id="662785at2"/>
<evidence type="ECO:0000313" key="2">
    <source>
        <dbReference type="EMBL" id="SJZ43492.1"/>
    </source>
</evidence>
<protein>
    <recommendedName>
        <fullName evidence="4">DUF4397 domain-containing protein</fullName>
    </recommendedName>
</protein>
<gene>
    <name evidence="2" type="ORF">SAMN04488128_101207</name>
</gene>
<dbReference type="EMBL" id="FUWZ01000001">
    <property type="protein sequence ID" value="SJZ43492.1"/>
    <property type="molecule type" value="Genomic_DNA"/>
</dbReference>
<evidence type="ECO:0008006" key="4">
    <source>
        <dbReference type="Google" id="ProtNLM"/>
    </source>
</evidence>
<dbReference type="PROSITE" id="PS51257">
    <property type="entry name" value="PROKAR_LIPOPROTEIN"/>
    <property type="match status" value="1"/>
</dbReference>
<dbReference type="STRING" id="634771.SAMN04488128_101207"/>
<organism evidence="2 3">
    <name type="scientific">Chitinophaga eiseniae</name>
    <dbReference type="NCBI Taxonomy" id="634771"/>
    <lineage>
        <taxon>Bacteria</taxon>
        <taxon>Pseudomonadati</taxon>
        <taxon>Bacteroidota</taxon>
        <taxon>Chitinophagia</taxon>
        <taxon>Chitinophagales</taxon>
        <taxon>Chitinophagaceae</taxon>
        <taxon>Chitinophaga</taxon>
    </lineage>
</organism>
<proteinExistence type="predicted"/>
<reference evidence="3" key="1">
    <citation type="submission" date="2017-02" db="EMBL/GenBank/DDBJ databases">
        <authorList>
            <person name="Varghese N."/>
            <person name="Submissions S."/>
        </authorList>
    </citation>
    <scope>NUCLEOTIDE SEQUENCE [LARGE SCALE GENOMIC DNA]</scope>
    <source>
        <strain evidence="3">DSM 22224</strain>
    </source>
</reference>